<feature type="transmembrane region" description="Helical" evidence="7">
    <location>
        <begin position="48"/>
        <end position="67"/>
    </location>
</feature>
<feature type="transmembrane region" description="Helical" evidence="7">
    <location>
        <begin position="350"/>
        <end position="376"/>
    </location>
</feature>
<dbReference type="PRINTS" id="PR01036">
    <property type="entry name" value="TCRTETB"/>
</dbReference>
<reference evidence="9" key="1">
    <citation type="submission" date="2021-01" db="EMBL/GenBank/DDBJ databases">
        <title>Whole genome shotgun sequence of Catellatospora methionotrophica NBRC 14553.</title>
        <authorList>
            <person name="Komaki H."/>
            <person name="Tamura T."/>
        </authorList>
    </citation>
    <scope>NUCLEOTIDE SEQUENCE</scope>
    <source>
        <strain evidence="9">NBRC 14553</strain>
    </source>
</reference>
<keyword evidence="2" id="KW-0813">Transport</keyword>
<sequence length="511" mass="51543">MRRWLPLLTVCLGTFMLLIDVTIVNVALPDMVGDLGASFGALQWVIDAYALALAALVLGAGSVADLVGHRRVYIAGLAIFAISSLICGLAPDPGVLITARTLQGIGAAAMFATTFALLNSAYAGRDRGSAYGIWGAVAGASAAVGPILGGLLTEGVSWRWIFFVNLPVSAIAIVLCATTLARAHGVARGRVDIGGITSFTAAAGCATYALIRANEDGWAQPGVWWLLLLAALGLAAFAVLQARSPHPMLDLALLRNRAFVAVLLAGLLLTFAAFATFTYTSIWLQSVVGLSPLEAGLTGLPMSITAFAVSAGLGRVLHGRRPDLVIGAGLLFIGLGGLLTAALMRGPASWPALIPGFALIGIGVGMATPILGSVSMSLVPAERGGMAAGAVNTTRQLGFAFGIAVLGSVFTARAQSTLAGVGIPDPAHVAHAIAGGRTPGLLQAAPPSGRQLFDNAAHVAAVAGVQATFAVAGAVGILAGLLVIILMRPTGGHRPVGSSTPAPVSVDATAG</sequence>
<feature type="transmembrane region" description="Helical" evidence="7">
    <location>
        <begin position="397"/>
        <end position="414"/>
    </location>
</feature>
<dbReference type="PANTHER" id="PTHR42718:SF49">
    <property type="entry name" value="EXPORT PROTEIN"/>
    <property type="match status" value="1"/>
</dbReference>
<keyword evidence="10" id="KW-1185">Reference proteome</keyword>
<evidence type="ECO:0000256" key="7">
    <source>
        <dbReference type="SAM" id="Phobius"/>
    </source>
</evidence>
<feature type="transmembrane region" description="Helical" evidence="7">
    <location>
        <begin position="324"/>
        <end position="344"/>
    </location>
</feature>
<keyword evidence="6 7" id="KW-0472">Membrane</keyword>
<keyword evidence="4 7" id="KW-0812">Transmembrane</keyword>
<feature type="transmembrane region" description="Helical" evidence="7">
    <location>
        <begin position="7"/>
        <end position="28"/>
    </location>
</feature>
<dbReference type="RefSeq" id="WP_166385549.1">
    <property type="nucleotide sequence ID" value="NZ_BAAATT010000003.1"/>
</dbReference>
<proteinExistence type="predicted"/>
<dbReference type="GO" id="GO:0005886">
    <property type="term" value="C:plasma membrane"/>
    <property type="evidence" value="ECO:0007669"/>
    <property type="project" value="UniProtKB-SubCell"/>
</dbReference>
<accession>A0A8J3L8L3</accession>
<dbReference type="InterPro" id="IPR011701">
    <property type="entry name" value="MFS"/>
</dbReference>
<dbReference type="SUPFAM" id="SSF103473">
    <property type="entry name" value="MFS general substrate transporter"/>
    <property type="match status" value="1"/>
</dbReference>
<dbReference type="CDD" id="cd17321">
    <property type="entry name" value="MFS_MMR_MDR_like"/>
    <property type="match status" value="1"/>
</dbReference>
<feature type="domain" description="Major facilitator superfamily (MFS) profile" evidence="8">
    <location>
        <begin position="6"/>
        <end position="491"/>
    </location>
</feature>
<keyword evidence="3" id="KW-1003">Cell membrane</keyword>
<dbReference type="EMBL" id="BONJ01000026">
    <property type="protein sequence ID" value="GIG16403.1"/>
    <property type="molecule type" value="Genomic_DNA"/>
</dbReference>
<feature type="transmembrane region" description="Helical" evidence="7">
    <location>
        <begin position="193"/>
        <end position="211"/>
    </location>
</feature>
<evidence type="ECO:0000256" key="1">
    <source>
        <dbReference type="ARBA" id="ARBA00004651"/>
    </source>
</evidence>
<comment type="subcellular location">
    <subcellularLocation>
        <location evidence="1">Cell membrane</location>
        <topology evidence="1">Multi-pass membrane protein</topology>
    </subcellularLocation>
</comment>
<feature type="transmembrane region" description="Helical" evidence="7">
    <location>
        <begin position="97"/>
        <end position="118"/>
    </location>
</feature>
<dbReference type="PROSITE" id="PS50850">
    <property type="entry name" value="MFS"/>
    <property type="match status" value="1"/>
</dbReference>
<gene>
    <name evidence="9" type="ORF">Cme02nite_47350</name>
</gene>
<feature type="transmembrane region" description="Helical" evidence="7">
    <location>
        <begin position="296"/>
        <end position="317"/>
    </location>
</feature>
<feature type="transmembrane region" description="Helical" evidence="7">
    <location>
        <begin position="130"/>
        <end position="152"/>
    </location>
</feature>
<dbReference type="AlphaFoldDB" id="A0A8J3L8L3"/>
<evidence type="ECO:0000256" key="3">
    <source>
        <dbReference type="ARBA" id="ARBA00022475"/>
    </source>
</evidence>
<dbReference type="InterPro" id="IPR020846">
    <property type="entry name" value="MFS_dom"/>
</dbReference>
<feature type="transmembrane region" description="Helical" evidence="7">
    <location>
        <begin position="223"/>
        <end position="240"/>
    </location>
</feature>
<dbReference type="Gene3D" id="1.20.1250.20">
    <property type="entry name" value="MFS general substrate transporter like domains"/>
    <property type="match status" value="1"/>
</dbReference>
<evidence type="ECO:0000256" key="4">
    <source>
        <dbReference type="ARBA" id="ARBA00022692"/>
    </source>
</evidence>
<feature type="transmembrane region" description="Helical" evidence="7">
    <location>
        <begin position="260"/>
        <end position="284"/>
    </location>
</feature>
<feature type="transmembrane region" description="Helical" evidence="7">
    <location>
        <begin position="158"/>
        <end position="181"/>
    </location>
</feature>
<evidence type="ECO:0000259" key="8">
    <source>
        <dbReference type="PROSITE" id="PS50850"/>
    </source>
</evidence>
<dbReference type="InterPro" id="IPR004638">
    <property type="entry name" value="EmrB-like"/>
</dbReference>
<feature type="transmembrane region" description="Helical" evidence="7">
    <location>
        <begin position="456"/>
        <end position="486"/>
    </location>
</feature>
<organism evidence="9 10">
    <name type="scientific">Catellatospora methionotrophica</name>
    <dbReference type="NCBI Taxonomy" id="121620"/>
    <lineage>
        <taxon>Bacteria</taxon>
        <taxon>Bacillati</taxon>
        <taxon>Actinomycetota</taxon>
        <taxon>Actinomycetes</taxon>
        <taxon>Micromonosporales</taxon>
        <taxon>Micromonosporaceae</taxon>
        <taxon>Catellatospora</taxon>
    </lineage>
</organism>
<dbReference type="InterPro" id="IPR036259">
    <property type="entry name" value="MFS_trans_sf"/>
</dbReference>
<comment type="caution">
    <text evidence="9">The sequence shown here is derived from an EMBL/GenBank/DDBJ whole genome shotgun (WGS) entry which is preliminary data.</text>
</comment>
<dbReference type="Proteomes" id="UP000660339">
    <property type="component" value="Unassembled WGS sequence"/>
</dbReference>
<dbReference type="NCBIfam" id="TIGR00711">
    <property type="entry name" value="efflux_EmrB"/>
    <property type="match status" value="1"/>
</dbReference>
<keyword evidence="5 7" id="KW-1133">Transmembrane helix</keyword>
<dbReference type="GO" id="GO:0022857">
    <property type="term" value="F:transmembrane transporter activity"/>
    <property type="evidence" value="ECO:0007669"/>
    <property type="project" value="InterPro"/>
</dbReference>
<dbReference type="Gene3D" id="1.20.1720.10">
    <property type="entry name" value="Multidrug resistance protein D"/>
    <property type="match status" value="1"/>
</dbReference>
<evidence type="ECO:0000256" key="2">
    <source>
        <dbReference type="ARBA" id="ARBA00022448"/>
    </source>
</evidence>
<feature type="transmembrane region" description="Helical" evidence="7">
    <location>
        <begin position="72"/>
        <end position="91"/>
    </location>
</feature>
<name>A0A8J3L8L3_9ACTN</name>
<protein>
    <submittedName>
        <fullName evidence="9">MFS transporter</fullName>
    </submittedName>
</protein>
<evidence type="ECO:0000256" key="5">
    <source>
        <dbReference type="ARBA" id="ARBA00022989"/>
    </source>
</evidence>
<evidence type="ECO:0000313" key="10">
    <source>
        <dbReference type="Proteomes" id="UP000660339"/>
    </source>
</evidence>
<evidence type="ECO:0000256" key="6">
    <source>
        <dbReference type="ARBA" id="ARBA00023136"/>
    </source>
</evidence>
<dbReference type="PANTHER" id="PTHR42718">
    <property type="entry name" value="MAJOR FACILITATOR SUPERFAMILY MULTIDRUG TRANSPORTER MFSC"/>
    <property type="match status" value="1"/>
</dbReference>
<dbReference type="Pfam" id="PF07690">
    <property type="entry name" value="MFS_1"/>
    <property type="match status" value="1"/>
</dbReference>
<evidence type="ECO:0000313" key="9">
    <source>
        <dbReference type="EMBL" id="GIG16403.1"/>
    </source>
</evidence>